<accession>A0ABQ0C9M9</accession>
<organism evidence="6 7">
    <name type="scientific">Candidatus Magnetaquiglobus chichijimensis</name>
    <dbReference type="NCBI Taxonomy" id="3141448"/>
    <lineage>
        <taxon>Bacteria</taxon>
        <taxon>Pseudomonadati</taxon>
        <taxon>Pseudomonadota</taxon>
        <taxon>Magnetococcia</taxon>
        <taxon>Magnetococcales</taxon>
        <taxon>Candidatus Magnetaquicoccaceae</taxon>
        <taxon>Candidatus Magnetaquiglobus</taxon>
    </lineage>
</organism>
<evidence type="ECO:0000256" key="4">
    <source>
        <dbReference type="ARBA" id="ARBA00022827"/>
    </source>
</evidence>
<dbReference type="PANTHER" id="PTHR43429">
    <property type="entry name" value="PYRIDINE NUCLEOTIDE-DISULFIDE OXIDOREDUCTASE DOMAIN-CONTAINING"/>
    <property type="match status" value="1"/>
</dbReference>
<dbReference type="SUPFAM" id="SSF51905">
    <property type="entry name" value="FAD/NAD(P)-binding domain"/>
    <property type="match status" value="2"/>
</dbReference>
<dbReference type="EMBL" id="BAAFGK010000004">
    <property type="protein sequence ID" value="GAB0057594.1"/>
    <property type="molecule type" value="Genomic_DNA"/>
</dbReference>
<dbReference type="PANTHER" id="PTHR43429:SF3">
    <property type="entry name" value="NITRITE REDUCTASE [NAD(P)H]"/>
    <property type="match status" value="1"/>
</dbReference>
<dbReference type="Pfam" id="PF07992">
    <property type="entry name" value="Pyr_redox_2"/>
    <property type="match status" value="1"/>
</dbReference>
<evidence type="ECO:0000256" key="1">
    <source>
        <dbReference type="ARBA" id="ARBA00001974"/>
    </source>
</evidence>
<name>A0ABQ0C9M9_9PROT</name>
<keyword evidence="7" id="KW-1185">Reference proteome</keyword>
<dbReference type="InterPro" id="IPR050260">
    <property type="entry name" value="FAD-bd_OxRdtase"/>
</dbReference>
<keyword evidence="3" id="KW-0285">Flavoprotein</keyword>
<dbReference type="Proteomes" id="UP001628193">
    <property type="component" value="Unassembled WGS sequence"/>
</dbReference>
<evidence type="ECO:0000256" key="2">
    <source>
        <dbReference type="ARBA" id="ARBA00006442"/>
    </source>
</evidence>
<dbReference type="PRINTS" id="PR00368">
    <property type="entry name" value="FADPNR"/>
</dbReference>
<dbReference type="InterPro" id="IPR023753">
    <property type="entry name" value="FAD/NAD-binding_dom"/>
</dbReference>
<evidence type="ECO:0000313" key="6">
    <source>
        <dbReference type="EMBL" id="GAB0057594.1"/>
    </source>
</evidence>
<dbReference type="RefSeq" id="WP_420905287.1">
    <property type="nucleotide sequence ID" value="NZ_BAAFGK010000004.1"/>
</dbReference>
<evidence type="ECO:0000259" key="5">
    <source>
        <dbReference type="Pfam" id="PF07992"/>
    </source>
</evidence>
<evidence type="ECO:0000256" key="3">
    <source>
        <dbReference type="ARBA" id="ARBA00022630"/>
    </source>
</evidence>
<evidence type="ECO:0000313" key="7">
    <source>
        <dbReference type="Proteomes" id="UP001628193"/>
    </source>
</evidence>
<comment type="caution">
    <text evidence="6">The sequence shown here is derived from an EMBL/GenBank/DDBJ whole genome shotgun (WGS) entry which is preliminary data.</text>
</comment>
<dbReference type="Gene3D" id="3.50.50.60">
    <property type="entry name" value="FAD/NAD(P)-binding domain"/>
    <property type="match status" value="2"/>
</dbReference>
<proteinExistence type="inferred from homology"/>
<keyword evidence="4" id="KW-0274">FAD</keyword>
<gene>
    <name evidence="6" type="ORF">SIID45300_01926</name>
</gene>
<protein>
    <submittedName>
        <fullName evidence="6">Nitrite reductase [NAD(P)H] large subunit</fullName>
    </submittedName>
</protein>
<comment type="cofactor">
    <cofactor evidence="1">
        <name>FAD</name>
        <dbReference type="ChEBI" id="CHEBI:57692"/>
    </cofactor>
</comment>
<comment type="similarity">
    <text evidence="2">Belongs to the FAD-dependent oxidoreductase family.</text>
</comment>
<feature type="domain" description="FAD/NAD(P)-binding" evidence="5">
    <location>
        <begin position="13"/>
        <end position="296"/>
    </location>
</feature>
<dbReference type="InterPro" id="IPR036188">
    <property type="entry name" value="FAD/NAD-bd_sf"/>
</dbReference>
<dbReference type="PRINTS" id="PR00411">
    <property type="entry name" value="PNDRDTASEI"/>
</dbReference>
<reference evidence="6 7" key="1">
    <citation type="submission" date="2024-09" db="EMBL/GenBank/DDBJ databases">
        <title>Draft genome sequence of Candidatus Magnetaquicoccaceae bacterium FCR-1.</title>
        <authorList>
            <person name="Shimoshige H."/>
            <person name="Shimamura S."/>
            <person name="Taoka A."/>
            <person name="Kobayashi H."/>
            <person name="Maekawa T."/>
        </authorList>
    </citation>
    <scope>NUCLEOTIDE SEQUENCE [LARGE SCALE GENOMIC DNA]</scope>
    <source>
        <strain evidence="6 7">FCR-1</strain>
    </source>
</reference>
<sequence length="353" mass="39203">MNAPLSTASAPRRYVIIGNGVAGIQAAELLRDRDPEGQVTIVTNSRLLFYNRYLLPQLFQGHKSWREFLTHPPEHYTQRRIQVLRDCRVVSVDARRRLVKLAHNESLPYDCLLVATGGRGHLPEELVDCRGMFHHFGTYEAALATRKALPEKGTVVMLGGDMIGLDLARTLLSVECRVILITHETTFWPHKITAGERAEALVSLEKMGLEIIDGEAEGGVVKVEPGMPGLPARRVVFRQGNSVHGDVVMPFYGLTPVVEFMLKSGTDIERGLLVNTALLTSDPNIYAAGDVCQIWSEEDHAYRFYYGYKNVRAMGAVAAINMTGGHEQFATTQEETLGRDAQGHIDSPFWSCD</sequence>